<gene>
    <name evidence="2" type="ORF">OLEA9_A098555</name>
</gene>
<sequence>MLQQKYHRWRHRESGEIYHSTHVTYTFSSAFFRSLFSGTCWKLFLGGWCTYWLLKTREDEHVRDSSSHMGPCQGILKKPANTDQTNAVFVYPTMLIALVCSLLSVKYDVKKAARSDAARPVAKPMLSFSKLKLR</sequence>
<dbReference type="AlphaFoldDB" id="A0A8S0V3S8"/>
<dbReference type="EMBL" id="CACTIH010009145">
    <property type="protein sequence ID" value="CAA3025905.1"/>
    <property type="molecule type" value="Genomic_DNA"/>
</dbReference>
<feature type="transmembrane region" description="Helical" evidence="1">
    <location>
        <begin position="35"/>
        <end position="54"/>
    </location>
</feature>
<dbReference type="PANTHER" id="PTHR35288">
    <property type="entry name" value="TAIL FIBER"/>
    <property type="match status" value="1"/>
</dbReference>
<protein>
    <submittedName>
        <fullName evidence="2">Tail fiber</fullName>
    </submittedName>
</protein>
<feature type="transmembrane region" description="Helical" evidence="1">
    <location>
        <begin position="88"/>
        <end position="105"/>
    </location>
</feature>
<evidence type="ECO:0000313" key="3">
    <source>
        <dbReference type="Proteomes" id="UP000594638"/>
    </source>
</evidence>
<accession>A0A8S0V3S8</accession>
<dbReference type="Proteomes" id="UP000594638">
    <property type="component" value="Unassembled WGS sequence"/>
</dbReference>
<organism evidence="2 3">
    <name type="scientific">Olea europaea subsp. europaea</name>
    <dbReference type="NCBI Taxonomy" id="158383"/>
    <lineage>
        <taxon>Eukaryota</taxon>
        <taxon>Viridiplantae</taxon>
        <taxon>Streptophyta</taxon>
        <taxon>Embryophyta</taxon>
        <taxon>Tracheophyta</taxon>
        <taxon>Spermatophyta</taxon>
        <taxon>Magnoliopsida</taxon>
        <taxon>eudicotyledons</taxon>
        <taxon>Gunneridae</taxon>
        <taxon>Pentapetalae</taxon>
        <taxon>asterids</taxon>
        <taxon>lamiids</taxon>
        <taxon>Lamiales</taxon>
        <taxon>Oleaceae</taxon>
        <taxon>Oleeae</taxon>
        <taxon>Olea</taxon>
    </lineage>
</organism>
<evidence type="ECO:0000256" key="1">
    <source>
        <dbReference type="SAM" id="Phobius"/>
    </source>
</evidence>
<dbReference type="PANTHER" id="PTHR35288:SF1">
    <property type="entry name" value="TAIL FIBER"/>
    <property type="match status" value="1"/>
</dbReference>
<dbReference type="Gramene" id="OE9A098555T2">
    <property type="protein sequence ID" value="OE9A098555C2"/>
    <property type="gene ID" value="OE9A098555"/>
</dbReference>
<evidence type="ECO:0000313" key="2">
    <source>
        <dbReference type="EMBL" id="CAA3025905.1"/>
    </source>
</evidence>
<reference evidence="2 3" key="1">
    <citation type="submission" date="2019-12" db="EMBL/GenBank/DDBJ databases">
        <authorList>
            <person name="Alioto T."/>
            <person name="Alioto T."/>
            <person name="Gomez Garrido J."/>
        </authorList>
    </citation>
    <scope>NUCLEOTIDE SEQUENCE [LARGE SCALE GENOMIC DNA]</scope>
</reference>
<keyword evidence="1" id="KW-0472">Membrane</keyword>
<keyword evidence="1" id="KW-1133">Transmembrane helix</keyword>
<keyword evidence="3" id="KW-1185">Reference proteome</keyword>
<comment type="caution">
    <text evidence="2">The sequence shown here is derived from an EMBL/GenBank/DDBJ whole genome shotgun (WGS) entry which is preliminary data.</text>
</comment>
<keyword evidence="1" id="KW-0812">Transmembrane</keyword>
<proteinExistence type="predicted"/>
<name>A0A8S0V3S8_OLEEU</name>